<dbReference type="Pfam" id="PF05043">
    <property type="entry name" value="Mga"/>
    <property type="match status" value="1"/>
</dbReference>
<dbReference type="InterPro" id="IPR011608">
    <property type="entry name" value="PRD"/>
</dbReference>
<dbReference type="Gene3D" id="3.40.930.10">
    <property type="entry name" value="Mannitol-specific EII, Chain A"/>
    <property type="match status" value="1"/>
</dbReference>
<evidence type="ECO:0000256" key="2">
    <source>
        <dbReference type="ARBA" id="ARBA00022737"/>
    </source>
</evidence>
<evidence type="ECO:0000256" key="3">
    <source>
        <dbReference type="ARBA" id="ARBA00023015"/>
    </source>
</evidence>
<name>S0PBL5_9ENTE</name>
<evidence type="ECO:0000259" key="6">
    <source>
        <dbReference type="PROSITE" id="PS51094"/>
    </source>
</evidence>
<dbReference type="InterPro" id="IPR007737">
    <property type="entry name" value="Mga_HTH"/>
</dbReference>
<dbReference type="EMBL" id="ASWO01000003">
    <property type="protein sequence ID" value="EOT86088.1"/>
    <property type="molecule type" value="Genomic_DNA"/>
</dbReference>
<dbReference type="OrthoDB" id="3710983at2"/>
<organism evidence="9 10">
    <name type="scientific">Enterococcus sulfureus ATCC 49903</name>
    <dbReference type="NCBI Taxonomy" id="1140003"/>
    <lineage>
        <taxon>Bacteria</taxon>
        <taxon>Bacillati</taxon>
        <taxon>Bacillota</taxon>
        <taxon>Bacilli</taxon>
        <taxon>Lactobacillales</taxon>
        <taxon>Enterococcaceae</taxon>
        <taxon>Enterococcus</taxon>
    </lineage>
</organism>
<evidence type="ECO:0000256" key="1">
    <source>
        <dbReference type="ARBA" id="ARBA00022679"/>
    </source>
</evidence>
<evidence type="ECO:0000259" key="7">
    <source>
        <dbReference type="PROSITE" id="PS51099"/>
    </source>
</evidence>
<protein>
    <submittedName>
        <fullName evidence="9">Uncharacterized protein</fullName>
    </submittedName>
</protein>
<dbReference type="InterPro" id="IPR036634">
    <property type="entry name" value="PRD_sf"/>
</dbReference>
<keyword evidence="10" id="KW-1185">Reference proteome</keyword>
<dbReference type="PROSITE" id="PS51099">
    <property type="entry name" value="PTS_EIIB_TYPE_2"/>
    <property type="match status" value="1"/>
</dbReference>
<dbReference type="eggNOG" id="COG1762">
    <property type="taxonomic scope" value="Bacteria"/>
</dbReference>
<dbReference type="InterPro" id="IPR036388">
    <property type="entry name" value="WH-like_DNA-bd_sf"/>
</dbReference>
<dbReference type="InterPro" id="IPR050661">
    <property type="entry name" value="BglG_antiterminators"/>
</dbReference>
<keyword evidence="1" id="KW-0808">Transferase</keyword>
<dbReference type="InterPro" id="IPR036095">
    <property type="entry name" value="PTS_EIIB-like_sf"/>
</dbReference>
<comment type="caution">
    <text evidence="9">The sequence shown here is derived from an EMBL/GenBank/DDBJ whole genome shotgun (WGS) entry which is preliminary data.</text>
</comment>
<dbReference type="InterPro" id="IPR002178">
    <property type="entry name" value="PTS_EIIA_type-2_dom"/>
</dbReference>
<reference evidence="9 10" key="1">
    <citation type="submission" date="2013-03" db="EMBL/GenBank/DDBJ databases">
        <title>The Genome Sequence of Enterococcus sulfureus ATCC_49903 (PacBio/Illumina hybrid assembly).</title>
        <authorList>
            <consortium name="The Broad Institute Genomics Platform"/>
            <consortium name="The Broad Institute Genome Sequencing Center for Infectious Disease"/>
            <person name="Earl A."/>
            <person name="Russ C."/>
            <person name="Gilmore M."/>
            <person name="Surin D."/>
            <person name="Walker B."/>
            <person name="Young S."/>
            <person name="Zeng Q."/>
            <person name="Gargeya S."/>
            <person name="Fitzgerald M."/>
            <person name="Haas B."/>
            <person name="Abouelleil A."/>
            <person name="Allen A.W."/>
            <person name="Alvarado L."/>
            <person name="Arachchi H.M."/>
            <person name="Berlin A.M."/>
            <person name="Chapman S.B."/>
            <person name="Gainer-Dewar J."/>
            <person name="Goldberg J."/>
            <person name="Griggs A."/>
            <person name="Gujja S."/>
            <person name="Hansen M."/>
            <person name="Howarth C."/>
            <person name="Imamovic A."/>
            <person name="Ireland A."/>
            <person name="Larimer J."/>
            <person name="McCowan C."/>
            <person name="Murphy C."/>
            <person name="Pearson M."/>
            <person name="Poon T.W."/>
            <person name="Priest M."/>
            <person name="Roberts A."/>
            <person name="Saif S."/>
            <person name="Shea T."/>
            <person name="Sisk P."/>
            <person name="Sykes S."/>
            <person name="Wortman J."/>
            <person name="Nusbaum C."/>
            <person name="Birren B."/>
        </authorList>
    </citation>
    <scope>NUCLEOTIDE SEQUENCE [LARGE SCALE GENOMIC DNA]</scope>
    <source>
        <strain evidence="9 10">ATCC 49903</strain>
    </source>
</reference>
<dbReference type="PATRIC" id="fig|1140003.3.peg.1687"/>
<feature type="domain" description="PRD" evidence="8">
    <location>
        <begin position="187"/>
        <end position="292"/>
    </location>
</feature>
<dbReference type="Pfam" id="PF08279">
    <property type="entry name" value="HTH_11"/>
    <property type="match status" value="1"/>
</dbReference>
<dbReference type="Gene3D" id="1.10.1790.10">
    <property type="entry name" value="PRD domain"/>
    <property type="match status" value="2"/>
</dbReference>
<dbReference type="Gene3D" id="1.10.10.10">
    <property type="entry name" value="Winged helix-like DNA-binding domain superfamily/Winged helix DNA-binding domain"/>
    <property type="match status" value="1"/>
</dbReference>
<keyword evidence="4" id="KW-0010">Activator</keyword>
<sequence>MMKQKQRDLINLLITAKGTFKTSEELATELSLSDRTIRNYIRELKPTIEHNGANIIAKQGLGYQLKISDRQSFDLFLADCHLGGINELNHPINEVADRKRYLLNLMLLEDQKIDPDELSESLFISTSQLLKDISEIKQQLIPYDLTVKKDKQGFFIEGKERAKRHFMMNYFFTKDAMNVLQPISVKNGLSDAIGFDLLTIIILDECREAHLKLSDFIIQNLVLHLSLSIKRIQAGLDIQNLGLDESIATRIEYEVAGRIIERIETIVPIHFPIEERAYLTLHLMAKSNHTNLDEDSELVHTLKDLLFKMQIETGYSFATDHQLFNGLLEHIKPMLIRLERKIAQENPLLHEIKENYAEVFDLTKYYMGQLPALSSYTISEDEWAYITLHFLASLEKIKHDQKARVLIICATGYGSAQLLKTRVEKEFGERLNIVAVKGYYEIDEQLLEEVDLIISSIDLSTMVFKVPVFHVSVFLPDKEVQMIRQYLRKQKSNTSIYDRKTNRMTNSIETSLTELAADYFYYSPQVQTKEEIMNELLTRLSLNESTHYIEQMRSQINQRTKLGTILFSSTIAVPHPAIPVGRIAKVGVAISKEGVYWNEEYPKIHFVFMVSPSIYENYGLTVVTKAIVSLIERKDIQHRLLEAVTFEKFTTEFIKLIEEV</sequence>
<dbReference type="InterPro" id="IPR013196">
    <property type="entry name" value="HTH_11"/>
</dbReference>
<evidence type="ECO:0000313" key="10">
    <source>
        <dbReference type="Proteomes" id="UP000015961"/>
    </source>
</evidence>
<dbReference type="InterPro" id="IPR003501">
    <property type="entry name" value="PTS_EIIB_2/3"/>
</dbReference>
<dbReference type="AlphaFoldDB" id="S0PBL5"/>
<proteinExistence type="predicted"/>
<evidence type="ECO:0000259" key="8">
    <source>
        <dbReference type="PROSITE" id="PS51372"/>
    </source>
</evidence>
<dbReference type="InterPro" id="IPR016152">
    <property type="entry name" value="PTrfase/Anion_transptr"/>
</dbReference>
<feature type="domain" description="PRD" evidence="8">
    <location>
        <begin position="293"/>
        <end position="400"/>
    </location>
</feature>
<keyword evidence="2" id="KW-0677">Repeat</keyword>
<dbReference type="Pfam" id="PF00359">
    <property type="entry name" value="PTS_EIIA_2"/>
    <property type="match status" value="1"/>
</dbReference>
<evidence type="ECO:0000313" key="9">
    <source>
        <dbReference type="EMBL" id="EOT86088.1"/>
    </source>
</evidence>
<dbReference type="Proteomes" id="UP000015961">
    <property type="component" value="Unassembled WGS sequence"/>
</dbReference>
<dbReference type="STRING" id="1140003.OMY_01749"/>
<dbReference type="SUPFAM" id="SSF63520">
    <property type="entry name" value="PTS-regulatory domain, PRD"/>
    <property type="match status" value="2"/>
</dbReference>
<evidence type="ECO:0000256" key="4">
    <source>
        <dbReference type="ARBA" id="ARBA00023159"/>
    </source>
</evidence>
<dbReference type="SUPFAM" id="SSF52794">
    <property type="entry name" value="PTS system IIB component-like"/>
    <property type="match status" value="1"/>
</dbReference>
<dbReference type="GO" id="GO:0006355">
    <property type="term" value="P:regulation of DNA-templated transcription"/>
    <property type="evidence" value="ECO:0007669"/>
    <property type="project" value="InterPro"/>
</dbReference>
<feature type="domain" description="PTS EIIA type-2" evidence="6">
    <location>
        <begin position="513"/>
        <end position="660"/>
    </location>
</feature>
<dbReference type="PROSITE" id="PS51372">
    <property type="entry name" value="PRD_2"/>
    <property type="match status" value="2"/>
</dbReference>
<gene>
    <name evidence="9" type="ORF">I573_00841</name>
</gene>
<accession>S0PBL5</accession>
<dbReference type="InterPro" id="IPR013011">
    <property type="entry name" value="PTS_EIIB_2"/>
</dbReference>
<dbReference type="PANTHER" id="PTHR30185:SF18">
    <property type="entry name" value="TRANSCRIPTIONAL REGULATOR MTLR"/>
    <property type="match status" value="1"/>
</dbReference>
<dbReference type="RefSeq" id="WP_016186186.1">
    <property type="nucleotide sequence ID" value="NZ_ASWO01000003.1"/>
</dbReference>
<dbReference type="Gene3D" id="3.40.50.2300">
    <property type="match status" value="1"/>
</dbReference>
<dbReference type="GO" id="GO:0009401">
    <property type="term" value="P:phosphoenolpyruvate-dependent sugar phosphotransferase system"/>
    <property type="evidence" value="ECO:0007669"/>
    <property type="project" value="InterPro"/>
</dbReference>
<dbReference type="PROSITE" id="PS51094">
    <property type="entry name" value="PTS_EIIA_TYPE_2"/>
    <property type="match status" value="1"/>
</dbReference>
<dbReference type="Pfam" id="PF02302">
    <property type="entry name" value="PTS_IIB"/>
    <property type="match status" value="1"/>
</dbReference>
<evidence type="ECO:0000256" key="5">
    <source>
        <dbReference type="ARBA" id="ARBA00023163"/>
    </source>
</evidence>
<dbReference type="eggNOG" id="COG3711">
    <property type="taxonomic scope" value="Bacteria"/>
</dbReference>
<dbReference type="PANTHER" id="PTHR30185">
    <property type="entry name" value="CRYPTIC BETA-GLUCOSIDE BGL OPERON ANTITERMINATOR"/>
    <property type="match status" value="1"/>
</dbReference>
<feature type="domain" description="PTS EIIB type-2" evidence="7">
    <location>
        <begin position="403"/>
        <end position="495"/>
    </location>
</feature>
<dbReference type="CDD" id="cd05568">
    <property type="entry name" value="PTS_IIB_bgl_like"/>
    <property type="match status" value="1"/>
</dbReference>
<keyword evidence="3" id="KW-0805">Transcription regulation</keyword>
<dbReference type="SUPFAM" id="SSF55804">
    <property type="entry name" value="Phoshotransferase/anion transport protein"/>
    <property type="match status" value="1"/>
</dbReference>
<dbReference type="Pfam" id="PF00874">
    <property type="entry name" value="PRD"/>
    <property type="match status" value="2"/>
</dbReference>
<dbReference type="GO" id="GO:0008982">
    <property type="term" value="F:protein-N(PI)-phosphohistidine-sugar phosphotransferase activity"/>
    <property type="evidence" value="ECO:0007669"/>
    <property type="project" value="InterPro"/>
</dbReference>
<keyword evidence="5" id="KW-0804">Transcription</keyword>